<feature type="DNA-binding region" description="OmpR/PhoB-type" evidence="6">
    <location>
        <begin position="1"/>
        <end position="89"/>
    </location>
</feature>
<dbReference type="Gene3D" id="3.40.50.300">
    <property type="entry name" value="P-loop containing nucleotide triphosphate hydrolases"/>
    <property type="match status" value="1"/>
</dbReference>
<evidence type="ECO:0000256" key="3">
    <source>
        <dbReference type="ARBA" id="ARBA00023125"/>
    </source>
</evidence>
<dbReference type="PROSITE" id="PS50005">
    <property type="entry name" value="TPR"/>
    <property type="match status" value="1"/>
</dbReference>
<evidence type="ECO:0000313" key="8">
    <source>
        <dbReference type="EMBL" id="MBE1490024.1"/>
    </source>
</evidence>
<dbReference type="SUPFAM" id="SSF48452">
    <property type="entry name" value="TPR-like"/>
    <property type="match status" value="3"/>
</dbReference>
<dbReference type="GO" id="GO:0003677">
    <property type="term" value="F:DNA binding"/>
    <property type="evidence" value="ECO:0007669"/>
    <property type="project" value="UniProtKB-UniRule"/>
</dbReference>
<dbReference type="AlphaFoldDB" id="A0A927M8Z9"/>
<dbReference type="Proteomes" id="UP000649753">
    <property type="component" value="Unassembled WGS sequence"/>
</dbReference>
<keyword evidence="4" id="KW-0804">Transcription</keyword>
<evidence type="ECO:0000256" key="6">
    <source>
        <dbReference type="PROSITE-ProRule" id="PRU01091"/>
    </source>
</evidence>
<organism evidence="8 9">
    <name type="scientific">Plantactinospora soyae</name>
    <dbReference type="NCBI Taxonomy" id="1544732"/>
    <lineage>
        <taxon>Bacteria</taxon>
        <taxon>Bacillati</taxon>
        <taxon>Actinomycetota</taxon>
        <taxon>Actinomycetes</taxon>
        <taxon>Micromonosporales</taxon>
        <taxon>Micromonosporaceae</taxon>
        <taxon>Plantactinospora</taxon>
    </lineage>
</organism>
<dbReference type="InterPro" id="IPR027417">
    <property type="entry name" value="P-loop_NTPase"/>
</dbReference>
<sequence length="930" mass="100117">MEFRILGPLTVVEGAGVVHVRAFRVRSLLAALLCQTNRAVTADALVEAVWGAVPPRTAAKNLQVNIHQLRRLLGEERIVRHPHGYRLAVGAGELDADVFDDMVDQALRAGAACEPARAAALLARALELWRGVPFADLADLAVVRELSSRLVERRWLAIEEKLDAELAMGLHAQVAAEAGVLVREHPLLERLRRIHMLALYRSGRQAEALRSYLDARRHLIDELGIEPSPTLQQLHRAILNGEPVPQPPVGTIVAPADRPASAPVSQLPIDVRGFVGRDPELARLTGALDRHLAGAVVCAITGAPGVGKTALAVHWAQRVADAFADGQVYVDLRGFGPAASVVQPQDALDRILTAFGVASRAKPADPEARAALYRTVLAGRKVLIVLDNARDSAHVRPLLPGAPDCVVVVTSRNQLTGLVATSGAEHVALEVLSSGHARHLLAARLGRERVAAEPGAVDDIIAVSGGLPLALAVLAARAGARRRLSLSEVASELRDGPVLDALTTDEDHTDVRTVFSWSYRSLGADAARLFRLFGLAPDAALPVSAAASLAGLPAGRTRPLLAELAGAHLVTEESTGRYAVHDLLRRYAREQCAADDPDEQRKAAVVRLLDHYLCSAHAADLRIDPNRDQVALLPPAPDVTVSTPADYGEAIAWFDTELPALSAAVGFADGAGLHGHAWQLAWAMSHYLDRRGHRHAWVNTQRAGLDAARRAGDVHGQAVCHRLLGAALCRGGDLDEAGRHLGAALELYGTLGDTRRLATTHLNLTTVLEQQDRVRDALEHATAALHLLRADRSSAPQASEAEALNIIGWEHALLGDHRAALAHCREALDVLDAIGDRLRQAATWDSVGYAHHHLAEHAEALAAYQRALELYREFGDRYFYAVVLTHVADTHHATGDADAGDQALKEALTIMEEMMHPTADRIRERLRRST</sequence>
<evidence type="ECO:0000256" key="5">
    <source>
        <dbReference type="PROSITE-ProRule" id="PRU00339"/>
    </source>
</evidence>
<comment type="caution">
    <text evidence="8">The sequence shown here is derived from an EMBL/GenBank/DDBJ whole genome shotgun (WGS) entry which is preliminary data.</text>
</comment>
<dbReference type="InterPro" id="IPR005158">
    <property type="entry name" value="BTAD"/>
</dbReference>
<dbReference type="InterPro" id="IPR016032">
    <property type="entry name" value="Sig_transdc_resp-reg_C-effctor"/>
</dbReference>
<dbReference type="Gene3D" id="1.25.40.10">
    <property type="entry name" value="Tetratricopeptide repeat domain"/>
    <property type="match status" value="2"/>
</dbReference>
<dbReference type="PROSITE" id="PS51755">
    <property type="entry name" value="OMPR_PHOB"/>
    <property type="match status" value="1"/>
</dbReference>
<evidence type="ECO:0000256" key="4">
    <source>
        <dbReference type="ARBA" id="ARBA00023163"/>
    </source>
</evidence>
<name>A0A927M8Z9_9ACTN</name>
<dbReference type="Pfam" id="PF03704">
    <property type="entry name" value="BTAD"/>
    <property type="match status" value="1"/>
</dbReference>
<dbReference type="SUPFAM" id="SSF46894">
    <property type="entry name" value="C-terminal effector domain of the bipartite response regulators"/>
    <property type="match status" value="1"/>
</dbReference>
<dbReference type="InterPro" id="IPR051677">
    <property type="entry name" value="AfsR-DnrI-RedD_regulator"/>
</dbReference>
<feature type="repeat" description="TPR" evidence="5">
    <location>
        <begin position="841"/>
        <end position="874"/>
    </location>
</feature>
<keyword evidence="3 6" id="KW-0238">DNA-binding</keyword>
<evidence type="ECO:0000259" key="7">
    <source>
        <dbReference type="PROSITE" id="PS51755"/>
    </source>
</evidence>
<dbReference type="InterPro" id="IPR036388">
    <property type="entry name" value="WH-like_DNA-bd_sf"/>
</dbReference>
<dbReference type="SMART" id="SM00862">
    <property type="entry name" value="Trans_reg_C"/>
    <property type="match status" value="1"/>
</dbReference>
<proteinExistence type="inferred from homology"/>
<dbReference type="Gene3D" id="1.10.10.10">
    <property type="entry name" value="Winged helix-like DNA-binding domain superfamily/Winged helix DNA-binding domain"/>
    <property type="match status" value="1"/>
</dbReference>
<dbReference type="EMBL" id="JADBEB010000001">
    <property type="protein sequence ID" value="MBE1490024.1"/>
    <property type="molecule type" value="Genomic_DNA"/>
</dbReference>
<gene>
    <name evidence="8" type="ORF">H4W31_005662</name>
</gene>
<dbReference type="SMART" id="SM00028">
    <property type="entry name" value="TPR"/>
    <property type="match status" value="5"/>
</dbReference>
<dbReference type="GO" id="GO:0000160">
    <property type="term" value="P:phosphorelay signal transduction system"/>
    <property type="evidence" value="ECO:0007669"/>
    <property type="project" value="InterPro"/>
</dbReference>
<keyword evidence="5" id="KW-0802">TPR repeat</keyword>
<evidence type="ECO:0000256" key="2">
    <source>
        <dbReference type="ARBA" id="ARBA00023015"/>
    </source>
</evidence>
<keyword evidence="9" id="KW-1185">Reference proteome</keyword>
<keyword evidence="2" id="KW-0805">Transcription regulation</keyword>
<feature type="domain" description="OmpR/PhoB-type" evidence="7">
    <location>
        <begin position="1"/>
        <end position="89"/>
    </location>
</feature>
<dbReference type="InterPro" id="IPR019734">
    <property type="entry name" value="TPR_rpt"/>
</dbReference>
<dbReference type="CDD" id="cd15831">
    <property type="entry name" value="BTAD"/>
    <property type="match status" value="1"/>
</dbReference>
<accession>A0A927M8Z9</accession>
<dbReference type="PRINTS" id="PR00364">
    <property type="entry name" value="DISEASERSIST"/>
</dbReference>
<evidence type="ECO:0000313" key="9">
    <source>
        <dbReference type="Proteomes" id="UP000649753"/>
    </source>
</evidence>
<dbReference type="SUPFAM" id="SSF52540">
    <property type="entry name" value="P-loop containing nucleoside triphosphate hydrolases"/>
    <property type="match status" value="1"/>
</dbReference>
<dbReference type="RefSeq" id="WP_192769383.1">
    <property type="nucleotide sequence ID" value="NZ_JADBEB010000001.1"/>
</dbReference>
<reference evidence="8" key="1">
    <citation type="submission" date="2020-10" db="EMBL/GenBank/DDBJ databases">
        <title>Sequencing the genomes of 1000 actinobacteria strains.</title>
        <authorList>
            <person name="Klenk H.-P."/>
        </authorList>
    </citation>
    <scope>NUCLEOTIDE SEQUENCE</scope>
    <source>
        <strain evidence="8">DSM 46832</strain>
    </source>
</reference>
<protein>
    <submittedName>
        <fullName evidence="8">DNA-binding SARP family transcriptional activator</fullName>
    </submittedName>
</protein>
<dbReference type="InterPro" id="IPR011990">
    <property type="entry name" value="TPR-like_helical_dom_sf"/>
</dbReference>
<evidence type="ECO:0000256" key="1">
    <source>
        <dbReference type="ARBA" id="ARBA00005820"/>
    </source>
</evidence>
<dbReference type="GO" id="GO:0043531">
    <property type="term" value="F:ADP binding"/>
    <property type="evidence" value="ECO:0007669"/>
    <property type="project" value="InterPro"/>
</dbReference>
<dbReference type="SMART" id="SM01043">
    <property type="entry name" value="BTAD"/>
    <property type="match status" value="1"/>
</dbReference>
<dbReference type="PANTHER" id="PTHR35807:SF1">
    <property type="entry name" value="TRANSCRIPTIONAL REGULATOR REDD"/>
    <property type="match status" value="1"/>
</dbReference>
<dbReference type="InterPro" id="IPR041664">
    <property type="entry name" value="AAA_16"/>
</dbReference>
<dbReference type="GO" id="GO:0006355">
    <property type="term" value="P:regulation of DNA-templated transcription"/>
    <property type="evidence" value="ECO:0007669"/>
    <property type="project" value="InterPro"/>
</dbReference>
<dbReference type="Pfam" id="PF13191">
    <property type="entry name" value="AAA_16"/>
    <property type="match status" value="1"/>
</dbReference>
<dbReference type="Pfam" id="PF13424">
    <property type="entry name" value="TPR_12"/>
    <property type="match status" value="2"/>
</dbReference>
<dbReference type="PANTHER" id="PTHR35807">
    <property type="entry name" value="TRANSCRIPTIONAL REGULATOR REDD-RELATED"/>
    <property type="match status" value="1"/>
</dbReference>
<dbReference type="InterPro" id="IPR001867">
    <property type="entry name" value="OmpR/PhoB-type_DNA-bd"/>
</dbReference>
<dbReference type="Pfam" id="PF00486">
    <property type="entry name" value="Trans_reg_C"/>
    <property type="match status" value="1"/>
</dbReference>
<comment type="similarity">
    <text evidence="1">Belongs to the AfsR/DnrI/RedD regulatory family.</text>
</comment>